<dbReference type="PANTHER" id="PTHR30055">
    <property type="entry name" value="HTH-TYPE TRANSCRIPTIONAL REGULATOR RUTR"/>
    <property type="match status" value="1"/>
</dbReference>
<dbReference type="RefSeq" id="WP_381344178.1">
    <property type="nucleotide sequence ID" value="NZ_JBHMCY010000012.1"/>
</dbReference>
<dbReference type="InterPro" id="IPR050109">
    <property type="entry name" value="HTH-type_TetR-like_transc_reg"/>
</dbReference>
<feature type="domain" description="HTH tetR-type" evidence="5">
    <location>
        <begin position="10"/>
        <end position="72"/>
    </location>
</feature>
<protein>
    <submittedName>
        <fullName evidence="6">TetR/AcrR family transcriptional regulator</fullName>
    </submittedName>
</protein>
<dbReference type="Gene3D" id="1.10.357.10">
    <property type="entry name" value="Tetracycline Repressor, domain 2"/>
    <property type="match status" value="2"/>
</dbReference>
<feature type="DNA-binding region" description="H-T-H motif" evidence="4">
    <location>
        <begin position="35"/>
        <end position="54"/>
    </location>
</feature>
<keyword evidence="7" id="KW-1185">Reference proteome</keyword>
<keyword evidence="2 4" id="KW-0238">DNA-binding</keyword>
<evidence type="ECO:0000256" key="4">
    <source>
        <dbReference type="PROSITE-ProRule" id="PRU00335"/>
    </source>
</evidence>
<dbReference type="Pfam" id="PF00440">
    <property type="entry name" value="TetR_N"/>
    <property type="match status" value="1"/>
</dbReference>
<dbReference type="InterPro" id="IPR036271">
    <property type="entry name" value="Tet_transcr_reg_TetR-rel_C_sf"/>
</dbReference>
<evidence type="ECO:0000259" key="5">
    <source>
        <dbReference type="PROSITE" id="PS50977"/>
    </source>
</evidence>
<dbReference type="PROSITE" id="PS50977">
    <property type="entry name" value="HTH_TETR_2"/>
    <property type="match status" value="2"/>
</dbReference>
<proteinExistence type="predicted"/>
<evidence type="ECO:0000256" key="1">
    <source>
        <dbReference type="ARBA" id="ARBA00023015"/>
    </source>
</evidence>
<accession>A0ABV5MXP0</accession>
<dbReference type="Proteomes" id="UP001589709">
    <property type="component" value="Unassembled WGS sequence"/>
</dbReference>
<evidence type="ECO:0000313" key="6">
    <source>
        <dbReference type="EMBL" id="MFB9462785.1"/>
    </source>
</evidence>
<feature type="DNA-binding region" description="H-T-H motif" evidence="4">
    <location>
        <begin position="99"/>
        <end position="118"/>
    </location>
</feature>
<dbReference type="EMBL" id="JBHMCY010000012">
    <property type="protein sequence ID" value="MFB9462785.1"/>
    <property type="molecule type" value="Genomic_DNA"/>
</dbReference>
<keyword evidence="1" id="KW-0805">Transcription regulation</keyword>
<organism evidence="6 7">
    <name type="scientific">Streptomyces cinereospinus</name>
    <dbReference type="NCBI Taxonomy" id="285561"/>
    <lineage>
        <taxon>Bacteria</taxon>
        <taxon>Bacillati</taxon>
        <taxon>Actinomycetota</taxon>
        <taxon>Actinomycetes</taxon>
        <taxon>Kitasatosporales</taxon>
        <taxon>Streptomycetaceae</taxon>
        <taxon>Streptomyces</taxon>
    </lineage>
</organism>
<gene>
    <name evidence="6" type="ORF">ACFF45_08710</name>
</gene>
<dbReference type="SUPFAM" id="SSF46689">
    <property type="entry name" value="Homeodomain-like"/>
    <property type="match status" value="2"/>
</dbReference>
<evidence type="ECO:0000313" key="7">
    <source>
        <dbReference type="Proteomes" id="UP001589709"/>
    </source>
</evidence>
<keyword evidence="3" id="KW-0804">Transcription</keyword>
<feature type="domain" description="HTH tetR-type" evidence="5">
    <location>
        <begin position="76"/>
        <end position="136"/>
    </location>
</feature>
<dbReference type="SUPFAM" id="SSF48498">
    <property type="entry name" value="Tetracyclin repressor-like, C-terminal domain"/>
    <property type="match status" value="1"/>
</dbReference>
<evidence type="ECO:0000256" key="3">
    <source>
        <dbReference type="ARBA" id="ARBA00023163"/>
    </source>
</evidence>
<name>A0ABV5MXP0_9ACTN</name>
<sequence length="276" mass="30196">MSDVNELSETPVPQEIVEATLRAAEERGVPAADLTLRDIAREAGISRSTLLRRLGGTRQALDEALRAAGVELGGRKPVRERAIEAAAALISRQGLATLTFERVAMAAECSVQSLYGTFGGRDELMHAVFERYSPILDVEAFLAGPRGDLEDMVRRFHQLLADALEREPRVLPALLAEVFARPGDENVQRVFNNVTPRLVAGLGAWLAEEVAAGRIRDLPPLLLTQRMTSPIILHFLLRPVTSRVSAADLPTRDETLETFTQAFLRAVCLPSPEGED</sequence>
<dbReference type="PANTHER" id="PTHR30055:SF234">
    <property type="entry name" value="HTH-TYPE TRANSCRIPTIONAL REGULATOR BETI"/>
    <property type="match status" value="1"/>
</dbReference>
<reference evidence="6 7" key="1">
    <citation type="submission" date="2024-09" db="EMBL/GenBank/DDBJ databases">
        <authorList>
            <person name="Sun Q."/>
            <person name="Mori K."/>
        </authorList>
    </citation>
    <scope>NUCLEOTIDE SEQUENCE [LARGE SCALE GENOMIC DNA]</scope>
    <source>
        <strain evidence="6 7">JCM 6917</strain>
    </source>
</reference>
<comment type="caution">
    <text evidence="6">The sequence shown here is derived from an EMBL/GenBank/DDBJ whole genome shotgun (WGS) entry which is preliminary data.</text>
</comment>
<evidence type="ECO:0000256" key="2">
    <source>
        <dbReference type="ARBA" id="ARBA00023125"/>
    </source>
</evidence>
<dbReference type="InterPro" id="IPR009057">
    <property type="entry name" value="Homeodomain-like_sf"/>
</dbReference>
<dbReference type="InterPro" id="IPR001647">
    <property type="entry name" value="HTH_TetR"/>
</dbReference>